<dbReference type="AlphaFoldDB" id="A0A1T5B189"/>
<evidence type="ECO:0000259" key="2">
    <source>
        <dbReference type="Pfam" id="PF12804"/>
    </source>
</evidence>
<sequence>MKEIKQIIAAYETACKQQQKAALATVVHIEGSSYRSAGARMLITEDGRLTGAISGGCLEGDALRKALLVMMDEHPMLVTYDTSDEGGSVLGVGLGCDGIIRVLIEPLTSHIEETPISLLKRVAASRQPSALVTFFTPDDKRNGRQGTTIAATEEGIHTAGSTSLVPCERISKDMQCVLAAQHTAFIAYESEQEGGTAILACIEYVAPPPALVIAGAGNDVLPLARLAELLGWELTLIDGRPNYANTGRFPDCQVIVSGPEQALQNVRIDERTAVVLMSHNYAYDKAIFKAVVGSLAGYVGILGPVKKRQRMLDELEEEGIVIPQDRRAQVYGPVGLDIGAETSEEIALAVVAEIKAVFAGRRGSHLRDLTGRIHQRQSRINPSLQTYGVLLLAAGESKRMGTPKQQLRYQERTLLQHAVSAALEAGVGSTTVVLGSEAAAMAKQLADISVDTVVNNDYAEGMATSLVCGVRHVMTHHPHVAHLIVMLCDQPYVDAAHLRALINQQRLTAAPITASYYEGRKGVPALFHQSVFPLLLALNGDTGAKHVIESFGDEVAIVAFPLGAVDVDTRDAYNKLFANV</sequence>
<dbReference type="Gene3D" id="3.40.50.720">
    <property type="entry name" value="NAD(P)-binding Rossmann-like Domain"/>
    <property type="match status" value="1"/>
</dbReference>
<dbReference type="Pfam" id="PF13478">
    <property type="entry name" value="XdhC_C"/>
    <property type="match status" value="1"/>
</dbReference>
<name>A0A1T5B189_9SPHI</name>
<dbReference type="EMBL" id="FUYS01000002">
    <property type="protein sequence ID" value="SKB40992.1"/>
    <property type="molecule type" value="Genomic_DNA"/>
</dbReference>
<dbReference type="InterPro" id="IPR025877">
    <property type="entry name" value="MobA-like_NTP_Trfase"/>
</dbReference>
<gene>
    <name evidence="4" type="ORF">SAMN05660226_01257</name>
</gene>
<evidence type="ECO:0000259" key="3">
    <source>
        <dbReference type="Pfam" id="PF13478"/>
    </source>
</evidence>
<dbReference type="InterPro" id="IPR027051">
    <property type="entry name" value="XdhC_Rossmann_dom"/>
</dbReference>
<dbReference type="STRING" id="623280.SAMN05660226_01257"/>
<dbReference type="GO" id="GO:0016779">
    <property type="term" value="F:nucleotidyltransferase activity"/>
    <property type="evidence" value="ECO:0007669"/>
    <property type="project" value="UniProtKB-KW"/>
</dbReference>
<dbReference type="Gene3D" id="3.90.550.10">
    <property type="entry name" value="Spore Coat Polysaccharide Biosynthesis Protein SpsA, Chain A"/>
    <property type="match status" value="1"/>
</dbReference>
<accession>A0A1T5B189</accession>
<dbReference type="InterPro" id="IPR052698">
    <property type="entry name" value="MoCofactor_Util/Proc"/>
</dbReference>
<proteinExistence type="predicted"/>
<evidence type="ECO:0000313" key="4">
    <source>
        <dbReference type="EMBL" id="SKB40992.1"/>
    </source>
</evidence>
<evidence type="ECO:0000313" key="5">
    <source>
        <dbReference type="Proteomes" id="UP000190541"/>
    </source>
</evidence>
<feature type="domain" description="XdhC Rossmann" evidence="3">
    <location>
        <begin position="211"/>
        <end position="354"/>
    </location>
</feature>
<evidence type="ECO:0000259" key="1">
    <source>
        <dbReference type="Pfam" id="PF02625"/>
    </source>
</evidence>
<dbReference type="OrthoDB" id="9773039at2"/>
<dbReference type="Pfam" id="PF02625">
    <property type="entry name" value="XdhC_CoxI"/>
    <property type="match status" value="1"/>
</dbReference>
<dbReference type="InterPro" id="IPR003777">
    <property type="entry name" value="XdhC_CoxI"/>
</dbReference>
<keyword evidence="5" id="KW-1185">Reference proteome</keyword>
<keyword evidence="4" id="KW-0548">Nucleotidyltransferase</keyword>
<reference evidence="4 5" key="1">
    <citation type="submission" date="2017-02" db="EMBL/GenBank/DDBJ databases">
        <authorList>
            <person name="Peterson S.W."/>
        </authorList>
    </citation>
    <scope>NUCLEOTIDE SEQUENCE [LARGE SCALE GENOMIC DNA]</scope>
    <source>
        <strain evidence="4 5">DSM 22899</strain>
    </source>
</reference>
<dbReference type="InterPro" id="IPR029044">
    <property type="entry name" value="Nucleotide-diphossugar_trans"/>
</dbReference>
<dbReference type="SUPFAM" id="SSF53448">
    <property type="entry name" value="Nucleotide-diphospho-sugar transferases"/>
    <property type="match status" value="1"/>
</dbReference>
<dbReference type="PANTHER" id="PTHR30388">
    <property type="entry name" value="ALDEHYDE OXIDOREDUCTASE MOLYBDENUM COFACTOR ASSEMBLY PROTEIN"/>
    <property type="match status" value="1"/>
</dbReference>
<feature type="domain" description="MobA-like NTP transferase" evidence="2">
    <location>
        <begin position="390"/>
        <end position="550"/>
    </location>
</feature>
<dbReference type="Pfam" id="PF12804">
    <property type="entry name" value="NTP_transf_3"/>
    <property type="match status" value="1"/>
</dbReference>
<keyword evidence="4" id="KW-0808">Transferase</keyword>
<dbReference type="RefSeq" id="WP_079715925.1">
    <property type="nucleotide sequence ID" value="NZ_FUYS01000002.1"/>
</dbReference>
<protein>
    <submittedName>
        <fullName evidence="4">CTP:molybdopterin cytidylyltransferase MocA</fullName>
    </submittedName>
</protein>
<feature type="domain" description="XdhC- CoxI" evidence="1">
    <location>
        <begin position="15"/>
        <end position="81"/>
    </location>
</feature>
<dbReference type="CDD" id="cd04182">
    <property type="entry name" value="GT_2_like_f"/>
    <property type="match status" value="1"/>
</dbReference>
<dbReference type="PANTHER" id="PTHR30388:SF6">
    <property type="entry name" value="XANTHINE DEHYDROGENASE SUBUNIT A-RELATED"/>
    <property type="match status" value="1"/>
</dbReference>
<organism evidence="4 5">
    <name type="scientific">Parapedobacter luteus</name>
    <dbReference type="NCBI Taxonomy" id="623280"/>
    <lineage>
        <taxon>Bacteria</taxon>
        <taxon>Pseudomonadati</taxon>
        <taxon>Bacteroidota</taxon>
        <taxon>Sphingobacteriia</taxon>
        <taxon>Sphingobacteriales</taxon>
        <taxon>Sphingobacteriaceae</taxon>
        <taxon>Parapedobacter</taxon>
    </lineage>
</organism>
<dbReference type="Proteomes" id="UP000190541">
    <property type="component" value="Unassembled WGS sequence"/>
</dbReference>